<sequence>MDEIVILGGARTAIGTFGGSLAGTSAIELGAIVAQAALDRAGVEAAQVGHVVFGHVINTEPADMYLSRRAAVAAGIPDSTPAMNVNRLCGSGAQAVVSAMQSLALGDADFALAGGSETMSRAPHILQAARSGQKMGDVRALDMMTGALTCPFGTGHMGVTAENVAREHDISREDQDAFALESQKRAARALEEGRFADQIVPVTLKTRKGEVEFARDEHPKATTPEALAGLRAVFQKDGTVTAGNASGINDGAAALVLARAEAAEATGLRPRARLLGYAHAGVRPEVMGIGPIPAVQALCARIGLTVADFDVIESNEAFAAQALAVSRGLGLDPEKVNPNGGAIALGHPVGATGAIITLKALHELERIGGKRALVTMCIGGGQGIALAMERL</sequence>
<feature type="domain" description="Thiolase C-terminal" evidence="9">
    <location>
        <begin position="269"/>
        <end position="389"/>
    </location>
</feature>
<dbReference type="NCBIfam" id="NF006552">
    <property type="entry name" value="PRK09051.1"/>
    <property type="match status" value="1"/>
</dbReference>
<dbReference type="InterPro" id="IPR020613">
    <property type="entry name" value="Thiolase_CS"/>
</dbReference>
<dbReference type="Proteomes" id="UP000529417">
    <property type="component" value="Unassembled WGS sequence"/>
</dbReference>
<evidence type="ECO:0000313" key="11">
    <source>
        <dbReference type="Proteomes" id="UP000529417"/>
    </source>
</evidence>
<dbReference type="GO" id="GO:0044281">
    <property type="term" value="P:small molecule metabolic process"/>
    <property type="evidence" value="ECO:0007669"/>
    <property type="project" value="UniProtKB-ARBA"/>
</dbReference>
<dbReference type="SUPFAM" id="SSF53901">
    <property type="entry name" value="Thiolase-like"/>
    <property type="match status" value="2"/>
</dbReference>
<dbReference type="FunFam" id="3.40.47.10:FF:000010">
    <property type="entry name" value="Acetyl-CoA acetyltransferase (Thiolase)"/>
    <property type="match status" value="1"/>
</dbReference>
<keyword evidence="2 7" id="KW-0808">Transferase</keyword>
<dbReference type="PROSITE" id="PS00737">
    <property type="entry name" value="THIOLASE_2"/>
    <property type="match status" value="1"/>
</dbReference>
<dbReference type="Pfam" id="PF00108">
    <property type="entry name" value="Thiolase_N"/>
    <property type="match status" value="1"/>
</dbReference>
<dbReference type="InterPro" id="IPR002155">
    <property type="entry name" value="Thiolase"/>
</dbReference>
<feature type="active site" description="Proton acceptor" evidence="6">
    <location>
        <position position="377"/>
    </location>
</feature>
<evidence type="ECO:0000259" key="8">
    <source>
        <dbReference type="Pfam" id="PF00108"/>
    </source>
</evidence>
<dbReference type="InterPro" id="IPR020616">
    <property type="entry name" value="Thiolase_N"/>
</dbReference>
<comment type="pathway">
    <text evidence="5">Metabolic intermediate biosynthesis; (R)-mevalonate biosynthesis; (R)-mevalonate from acetyl-CoA: step 1/3.</text>
</comment>
<comment type="similarity">
    <text evidence="1 7">Belongs to the thiolase-like superfamily. Thiolase family.</text>
</comment>
<dbReference type="InterPro" id="IPR020610">
    <property type="entry name" value="Thiolase_AS"/>
</dbReference>
<name>A0A7Z0HWQ5_9RHOB</name>
<dbReference type="InterPro" id="IPR020617">
    <property type="entry name" value="Thiolase_C"/>
</dbReference>
<keyword evidence="3" id="KW-0583">PHB biosynthesis</keyword>
<dbReference type="CDD" id="cd00751">
    <property type="entry name" value="thiolase"/>
    <property type="match status" value="1"/>
</dbReference>
<keyword evidence="11" id="KW-1185">Reference proteome</keyword>
<evidence type="ECO:0000256" key="1">
    <source>
        <dbReference type="ARBA" id="ARBA00010982"/>
    </source>
</evidence>
<evidence type="ECO:0000256" key="5">
    <source>
        <dbReference type="ARBA" id="ARBA00037924"/>
    </source>
</evidence>
<reference evidence="10 11" key="1">
    <citation type="journal article" date="2000" name="Arch. Microbiol.">
        <title>Rhodobaca bogoriensis gen. nov. and sp. nov., an alkaliphilic purple nonsulfur bacterium from African Rift Valley soda lakes.</title>
        <authorList>
            <person name="Milford A.D."/>
            <person name="Achenbach L.A."/>
            <person name="Jung D.O."/>
            <person name="Madigan M.T."/>
        </authorList>
    </citation>
    <scope>NUCLEOTIDE SEQUENCE [LARGE SCALE GENOMIC DNA]</scope>
    <source>
        <strain evidence="10 11">2376</strain>
    </source>
</reference>
<dbReference type="GO" id="GO:0003988">
    <property type="term" value="F:acetyl-CoA C-acyltransferase activity"/>
    <property type="evidence" value="ECO:0007669"/>
    <property type="project" value="UniProtKB-ARBA"/>
</dbReference>
<dbReference type="PANTHER" id="PTHR18919:SF107">
    <property type="entry name" value="ACETYL-COA ACETYLTRANSFERASE, CYTOSOLIC"/>
    <property type="match status" value="1"/>
</dbReference>
<evidence type="ECO:0000256" key="2">
    <source>
        <dbReference type="ARBA" id="ARBA00022679"/>
    </source>
</evidence>
<dbReference type="InterPro" id="IPR016039">
    <property type="entry name" value="Thiolase-like"/>
</dbReference>
<proteinExistence type="inferred from homology"/>
<dbReference type="Gene3D" id="3.40.47.10">
    <property type="match status" value="2"/>
</dbReference>
<accession>A0A7Z0HWQ5</accession>
<evidence type="ECO:0000256" key="6">
    <source>
        <dbReference type="PIRSR" id="PIRSR000429-1"/>
    </source>
</evidence>
<evidence type="ECO:0000313" key="10">
    <source>
        <dbReference type="EMBL" id="NYS23545.1"/>
    </source>
</evidence>
<evidence type="ECO:0000256" key="4">
    <source>
        <dbReference type="ARBA" id="ARBA00023315"/>
    </source>
</evidence>
<evidence type="ECO:0000256" key="3">
    <source>
        <dbReference type="ARBA" id="ARBA00022752"/>
    </source>
</evidence>
<dbReference type="PROSITE" id="PS00099">
    <property type="entry name" value="THIOLASE_3"/>
    <property type="match status" value="1"/>
</dbReference>
<evidence type="ECO:0000256" key="7">
    <source>
        <dbReference type="RuleBase" id="RU003557"/>
    </source>
</evidence>
<keyword evidence="4 7" id="KW-0012">Acyltransferase</keyword>
<feature type="active site" description="Acyl-thioester intermediate" evidence="6">
    <location>
        <position position="89"/>
    </location>
</feature>
<comment type="caution">
    <text evidence="10">The sequence shown here is derived from an EMBL/GenBank/DDBJ whole genome shotgun (WGS) entry which is preliminary data.</text>
</comment>
<protein>
    <submittedName>
        <fullName evidence="10">Acetyl-CoA C-acyltransferase family protein</fullName>
    </submittedName>
</protein>
<dbReference type="RefSeq" id="WP_179904253.1">
    <property type="nucleotide sequence ID" value="NZ_JACBXS010000002.1"/>
</dbReference>
<dbReference type="PIRSF" id="PIRSF000429">
    <property type="entry name" value="Ac-CoA_Ac_transf"/>
    <property type="match status" value="1"/>
</dbReference>
<organism evidence="10 11">
    <name type="scientific">Rhabdonatronobacter sediminivivens</name>
    <dbReference type="NCBI Taxonomy" id="2743469"/>
    <lineage>
        <taxon>Bacteria</taxon>
        <taxon>Pseudomonadati</taxon>
        <taxon>Pseudomonadota</taxon>
        <taxon>Alphaproteobacteria</taxon>
        <taxon>Rhodobacterales</taxon>
        <taxon>Paracoccaceae</taxon>
        <taxon>Rhabdonatronobacter</taxon>
    </lineage>
</organism>
<dbReference type="EMBL" id="JACBXS010000002">
    <property type="protein sequence ID" value="NYS23545.1"/>
    <property type="molecule type" value="Genomic_DNA"/>
</dbReference>
<gene>
    <name evidence="10" type="ORF">HUK65_00960</name>
</gene>
<evidence type="ECO:0000259" key="9">
    <source>
        <dbReference type="Pfam" id="PF02803"/>
    </source>
</evidence>
<dbReference type="GO" id="GO:0042619">
    <property type="term" value="P:poly-hydroxybutyrate biosynthetic process"/>
    <property type="evidence" value="ECO:0007669"/>
    <property type="project" value="UniProtKB-KW"/>
</dbReference>
<dbReference type="AlphaFoldDB" id="A0A7Z0HWQ5"/>
<dbReference type="Pfam" id="PF02803">
    <property type="entry name" value="Thiolase_C"/>
    <property type="match status" value="1"/>
</dbReference>
<dbReference type="NCBIfam" id="TIGR01930">
    <property type="entry name" value="AcCoA-C-Actrans"/>
    <property type="match status" value="1"/>
</dbReference>
<feature type="active site" description="Proton acceptor" evidence="6">
    <location>
        <position position="347"/>
    </location>
</feature>
<dbReference type="PANTHER" id="PTHR18919">
    <property type="entry name" value="ACETYL-COA C-ACYLTRANSFERASE"/>
    <property type="match status" value="1"/>
</dbReference>
<feature type="domain" description="Thiolase N-terminal" evidence="8">
    <location>
        <begin position="4"/>
        <end position="260"/>
    </location>
</feature>